<feature type="region of interest" description="Disordered" evidence="1">
    <location>
        <begin position="1"/>
        <end position="44"/>
    </location>
</feature>
<reference evidence="3 4" key="1">
    <citation type="submission" date="2014-12" db="EMBL/GenBank/DDBJ databases">
        <title>Complete genome sequence of Streptomyces vietnamensis strain GIMV4.0001, a genetic manipulable producer of the benzoisochromanequinone antibiotic granaticin.</title>
        <authorList>
            <person name="Deng M.R."/>
            <person name="Guo J."/>
            <person name="Ma L.Y."/>
            <person name="Feng G.D."/>
            <person name="Mo C.Y."/>
            <person name="Zhu H.H."/>
        </authorList>
    </citation>
    <scope>NUCLEOTIDE SEQUENCE [LARGE SCALE GENOMIC DNA]</scope>
    <source>
        <strain evidence="4">GIMV4.0001</strain>
    </source>
</reference>
<dbReference type="KEGG" id="svt:SVTN_26155"/>
<dbReference type="RefSeq" id="WP_041131296.1">
    <property type="nucleotide sequence ID" value="NZ_CP010407.1"/>
</dbReference>
<proteinExistence type="predicted"/>
<dbReference type="Proteomes" id="UP000031774">
    <property type="component" value="Chromosome"/>
</dbReference>
<evidence type="ECO:0000313" key="4">
    <source>
        <dbReference type="Proteomes" id="UP000031774"/>
    </source>
</evidence>
<evidence type="ECO:0000313" key="3">
    <source>
        <dbReference type="EMBL" id="AJF67340.1"/>
    </source>
</evidence>
<accession>A0A0B5HZH3</accession>
<gene>
    <name evidence="3" type="ORF">SVTN_26155</name>
</gene>
<dbReference type="EMBL" id="CP010407">
    <property type="protein sequence ID" value="AJF67340.1"/>
    <property type="molecule type" value="Genomic_DNA"/>
</dbReference>
<sequence>MTPGEHVPDPREAPSPAEDPGEPPAWPAAPEEPAPGEARPGPRSRIRRGLVSAIALAGLVLAGATVVGFLKDGRAGHPPRTPTAPAAGDVRIRVAGTEYCLGERRGTRTGQVHQLPCAAAGLPRYSLAELGGGRWRIVSDHPDSGPGCSGIASGGRIPGAAYEDSGCGDPTRIEAFTLEAYGTPVEGYRIVPVGSATPGSCVTVVGDRSAAWARLAQAPCAPDAAGQLFDFDRED</sequence>
<dbReference type="CDD" id="cd00161">
    <property type="entry name" value="beta-trefoil_Ricin-like"/>
    <property type="match status" value="1"/>
</dbReference>
<keyword evidence="4" id="KW-1185">Reference proteome</keyword>
<organism evidence="3 4">
    <name type="scientific">Streptomyces vietnamensis</name>
    <dbReference type="NCBI Taxonomy" id="362257"/>
    <lineage>
        <taxon>Bacteria</taxon>
        <taxon>Bacillati</taxon>
        <taxon>Actinomycetota</taxon>
        <taxon>Actinomycetes</taxon>
        <taxon>Kitasatosporales</taxon>
        <taxon>Streptomycetaceae</taxon>
        <taxon>Streptomyces</taxon>
    </lineage>
</organism>
<dbReference type="HOGENOM" id="CLU_1179707_0_0_11"/>
<keyword evidence="2" id="KW-0812">Transmembrane</keyword>
<name>A0A0B5HZH3_9ACTN</name>
<evidence type="ECO:0000256" key="2">
    <source>
        <dbReference type="SAM" id="Phobius"/>
    </source>
</evidence>
<protein>
    <submittedName>
        <fullName evidence="3">Uncharacterized protein</fullName>
    </submittedName>
</protein>
<keyword evidence="2" id="KW-0472">Membrane</keyword>
<feature type="compositionally biased region" description="Pro residues" evidence="1">
    <location>
        <begin position="22"/>
        <end position="33"/>
    </location>
</feature>
<feature type="compositionally biased region" description="Basic and acidic residues" evidence="1">
    <location>
        <begin position="1"/>
        <end position="12"/>
    </location>
</feature>
<dbReference type="AlphaFoldDB" id="A0A0B5HZH3"/>
<feature type="transmembrane region" description="Helical" evidence="2">
    <location>
        <begin position="49"/>
        <end position="70"/>
    </location>
</feature>
<keyword evidence="2" id="KW-1133">Transmembrane helix</keyword>
<evidence type="ECO:0000256" key="1">
    <source>
        <dbReference type="SAM" id="MobiDB-lite"/>
    </source>
</evidence>